<dbReference type="Pfam" id="PF13740">
    <property type="entry name" value="ACT_6"/>
    <property type="match status" value="1"/>
</dbReference>
<dbReference type="CDD" id="cd04893">
    <property type="entry name" value="ACT_GcvR_1"/>
    <property type="match status" value="1"/>
</dbReference>
<dbReference type="Gene3D" id="3.30.70.260">
    <property type="match status" value="2"/>
</dbReference>
<dbReference type="InterPro" id="IPR016867">
    <property type="entry name" value="GcvR"/>
</dbReference>
<dbReference type="InterPro" id="IPR002912">
    <property type="entry name" value="ACT_dom"/>
</dbReference>
<sequence>MSDQKTIQKEQLLVISALGSDQPGIVNELSRVCTDYGCNIVDSRMAVLGGEFAVIMLVSGSWDVIAKLEDAIPAAARKLNLNTLVKRTERPEQEQRIPYEVSVVALDHPGIVHEISRFFAERRINIESLETSTYAAPHTGTTMFSLNMTVNIPADTSIGRLREEFLMFCDDLNLDAVLEPARPY</sequence>
<feature type="domain" description="ACT" evidence="2">
    <location>
        <begin position="100"/>
        <end position="184"/>
    </location>
</feature>
<dbReference type="Pfam" id="PF01842">
    <property type="entry name" value="ACT"/>
    <property type="match status" value="1"/>
</dbReference>
<dbReference type="FunFam" id="3.30.70.260:FF:000005">
    <property type="entry name" value="Glycine cleavage system transcriptional repressor"/>
    <property type="match status" value="1"/>
</dbReference>
<dbReference type="RefSeq" id="WP_369601587.1">
    <property type="nucleotide sequence ID" value="NZ_CP154858.1"/>
</dbReference>
<keyword evidence="1" id="KW-0678">Repressor</keyword>
<dbReference type="SUPFAM" id="SSF55021">
    <property type="entry name" value="ACT-like"/>
    <property type="match status" value="2"/>
</dbReference>
<dbReference type="CDD" id="cd04869">
    <property type="entry name" value="ACT_GcvR_2"/>
    <property type="match status" value="1"/>
</dbReference>
<reference evidence="3" key="1">
    <citation type="submission" date="2024-05" db="EMBL/GenBank/DDBJ databases">
        <title>Genome sequencing of novel strain.</title>
        <authorList>
            <person name="Ganbat D."/>
            <person name="Ganbat S."/>
            <person name="Lee S.-J."/>
        </authorList>
    </citation>
    <scope>NUCLEOTIDE SEQUENCE</scope>
    <source>
        <strain evidence="3">SMD15-11</strain>
    </source>
</reference>
<dbReference type="PANTHER" id="PTHR34875">
    <property type="entry name" value="UPF0237 PROTEIN MJ1558"/>
    <property type="match status" value="1"/>
</dbReference>
<proteinExistence type="predicted"/>
<keyword evidence="1" id="KW-0804">Transcription</keyword>
<dbReference type="GO" id="GO:0005737">
    <property type="term" value="C:cytoplasm"/>
    <property type="evidence" value="ECO:0007669"/>
    <property type="project" value="UniProtKB-SubCell"/>
</dbReference>
<protein>
    <recommendedName>
        <fullName evidence="1">Glycine cleavage system transcriptional repressor</fullName>
    </recommendedName>
</protein>
<gene>
    <name evidence="3" type="ORF">AAIA72_00955</name>
</gene>
<dbReference type="AlphaFoldDB" id="A0AB39UWB3"/>
<dbReference type="PIRSF" id="PIRSF028103">
    <property type="entry name" value="GcvR"/>
    <property type="match status" value="1"/>
</dbReference>
<accession>A0AB39UWB3</accession>
<comment type="subcellular location">
    <subcellularLocation>
        <location evidence="1">Cytoplasm</location>
    </subcellularLocation>
</comment>
<name>A0AB39UWB3_9GAMM</name>
<dbReference type="PANTHER" id="PTHR34875:SF5">
    <property type="entry name" value="GLYCINE CLEAVAGE SYSTEM TRANSCRIPTIONAL REPRESSOR"/>
    <property type="match status" value="1"/>
</dbReference>
<dbReference type="PROSITE" id="PS51671">
    <property type="entry name" value="ACT"/>
    <property type="match status" value="2"/>
</dbReference>
<feature type="domain" description="ACT" evidence="2">
    <location>
        <begin position="14"/>
        <end position="93"/>
    </location>
</feature>
<keyword evidence="1" id="KW-0963">Cytoplasm</keyword>
<evidence type="ECO:0000259" key="2">
    <source>
        <dbReference type="PROSITE" id="PS51671"/>
    </source>
</evidence>
<dbReference type="KEGG" id="tcd:AAIA72_00955"/>
<evidence type="ECO:0000256" key="1">
    <source>
        <dbReference type="PIRNR" id="PIRNR028103"/>
    </source>
</evidence>
<organism evidence="3">
    <name type="scientific">Thermohahella caldifontis</name>
    <dbReference type="NCBI Taxonomy" id="3142973"/>
    <lineage>
        <taxon>Bacteria</taxon>
        <taxon>Pseudomonadati</taxon>
        <taxon>Pseudomonadota</taxon>
        <taxon>Gammaproteobacteria</taxon>
        <taxon>Oceanospirillales</taxon>
        <taxon>Hahellaceae</taxon>
        <taxon>Thermohahella</taxon>
    </lineage>
</organism>
<evidence type="ECO:0000313" key="3">
    <source>
        <dbReference type="EMBL" id="XDT72581.1"/>
    </source>
</evidence>
<dbReference type="EMBL" id="CP154858">
    <property type="protein sequence ID" value="XDT72581.1"/>
    <property type="molecule type" value="Genomic_DNA"/>
</dbReference>
<dbReference type="InterPro" id="IPR045865">
    <property type="entry name" value="ACT-like_dom_sf"/>
</dbReference>
<dbReference type="GO" id="GO:0006355">
    <property type="term" value="P:regulation of DNA-templated transcription"/>
    <property type="evidence" value="ECO:0007669"/>
    <property type="project" value="UniProtKB-UniRule"/>
</dbReference>
<dbReference type="InterPro" id="IPR050990">
    <property type="entry name" value="UPF0237/GcvR_regulator"/>
</dbReference>